<dbReference type="EMBL" id="BDDD01001722">
    <property type="protein sequence ID" value="GAV77968.1"/>
    <property type="molecule type" value="Genomic_DNA"/>
</dbReference>
<evidence type="ECO:0000256" key="1">
    <source>
        <dbReference type="SAM" id="MobiDB-lite"/>
    </source>
</evidence>
<feature type="compositionally biased region" description="Basic and acidic residues" evidence="1">
    <location>
        <begin position="17"/>
        <end position="33"/>
    </location>
</feature>
<dbReference type="Pfam" id="PF20167">
    <property type="entry name" value="Transposase_32"/>
    <property type="match status" value="1"/>
</dbReference>
<dbReference type="AlphaFoldDB" id="A0A1Q3CCX6"/>
<feature type="domain" description="Putative plant transposon protein" evidence="2">
    <location>
        <begin position="88"/>
        <end position="265"/>
    </location>
</feature>
<organism evidence="3 4">
    <name type="scientific">Cephalotus follicularis</name>
    <name type="common">Albany pitcher plant</name>
    <dbReference type="NCBI Taxonomy" id="3775"/>
    <lineage>
        <taxon>Eukaryota</taxon>
        <taxon>Viridiplantae</taxon>
        <taxon>Streptophyta</taxon>
        <taxon>Embryophyta</taxon>
        <taxon>Tracheophyta</taxon>
        <taxon>Spermatophyta</taxon>
        <taxon>Magnoliopsida</taxon>
        <taxon>eudicotyledons</taxon>
        <taxon>Gunneridae</taxon>
        <taxon>Pentapetalae</taxon>
        <taxon>rosids</taxon>
        <taxon>fabids</taxon>
        <taxon>Oxalidales</taxon>
        <taxon>Cephalotaceae</taxon>
        <taxon>Cephalotus</taxon>
    </lineage>
</organism>
<feature type="region of interest" description="Disordered" evidence="1">
    <location>
        <begin position="1"/>
        <end position="44"/>
    </location>
</feature>
<dbReference type="InterPro" id="IPR046796">
    <property type="entry name" value="Transposase_32_dom"/>
</dbReference>
<evidence type="ECO:0000313" key="3">
    <source>
        <dbReference type="EMBL" id="GAV77968.1"/>
    </source>
</evidence>
<dbReference type="Proteomes" id="UP000187406">
    <property type="component" value="Unassembled WGS sequence"/>
</dbReference>
<comment type="caution">
    <text evidence="3">The sequence shown here is derived from an EMBL/GenBank/DDBJ whole genome shotgun (WGS) entry which is preliminary data.</text>
</comment>
<accession>A0A1Q3CCX6</accession>
<evidence type="ECO:0000259" key="2">
    <source>
        <dbReference type="Pfam" id="PF20167"/>
    </source>
</evidence>
<reference evidence="4" key="1">
    <citation type="submission" date="2016-04" db="EMBL/GenBank/DDBJ databases">
        <title>Cephalotus genome sequencing.</title>
        <authorList>
            <person name="Fukushima K."/>
            <person name="Hasebe M."/>
            <person name="Fang X."/>
        </authorList>
    </citation>
    <scope>NUCLEOTIDE SEQUENCE [LARGE SCALE GENOMIC DNA]</scope>
    <source>
        <strain evidence="4">cv. St1</strain>
    </source>
</reference>
<proteinExistence type="predicted"/>
<dbReference type="InParanoid" id="A0A1Q3CCX6"/>
<feature type="region of interest" description="Disordered" evidence="1">
    <location>
        <begin position="317"/>
        <end position="341"/>
    </location>
</feature>
<evidence type="ECO:0000313" key="4">
    <source>
        <dbReference type="Proteomes" id="UP000187406"/>
    </source>
</evidence>
<gene>
    <name evidence="3" type="ORF">CFOL_v3_21436</name>
</gene>
<keyword evidence="4" id="KW-1185">Reference proteome</keyword>
<protein>
    <recommendedName>
        <fullName evidence="2">Putative plant transposon protein domain-containing protein</fullName>
    </recommendedName>
</protein>
<name>A0A1Q3CCX6_CEPFO</name>
<sequence>MPMTKSMGKKNVASSSRQEKLGSKRKLDLREPSPDPALQSDSESEEVIPLQNVIFVDKRVMGGWNIDLAFCSHEFVFVPWLQNLYLLPLVQIQDMYYIKLIKEFYRNLRIVSSPHEEFALSSSVKGQRIFLDARILASILIIPHTSLYVFEYKKWPEVKGFHLNDILSILYPNEHHVHPNLSLCTNKLSVNHRLLHHLIVQQLLPTSGGYAKLTRMQAFLMWCIISKVEFSYPLLMLHTMVHAFSQKKFVLPFGCNLTKLFSRYEINLEGEIGTKLTKEDTYSKSTLNCMGWEKQDGSWIYCPRSDQSLRIDKEQHEEIPPWEGQEAAPSHSHTRGSSSTTEYDRIVDFMSARSDAMNARFDSMEAPIDGNFKILNSRLDHFEKDHKMIRTDFETIEDTIYYELDVNKRHLKHLEWKLAESKMIYKCEETFGDESAPDSDPSHVSES</sequence>